<protein>
    <submittedName>
        <fullName evidence="7">SpoIIE family protein phosphatase</fullName>
    </submittedName>
</protein>
<keyword evidence="1" id="KW-0378">Hydrolase</keyword>
<organism evidence="7 8">
    <name type="scientific">Flammeovirga agarivorans</name>
    <dbReference type="NCBI Taxonomy" id="2726742"/>
    <lineage>
        <taxon>Bacteria</taxon>
        <taxon>Pseudomonadati</taxon>
        <taxon>Bacteroidota</taxon>
        <taxon>Cytophagia</taxon>
        <taxon>Cytophagales</taxon>
        <taxon>Flammeovirgaceae</taxon>
        <taxon>Flammeovirga</taxon>
    </lineage>
</organism>
<name>A0A7X8SM36_9BACT</name>
<feature type="transmembrane region" description="Helical" evidence="3">
    <location>
        <begin position="247"/>
        <end position="270"/>
    </location>
</feature>
<feature type="domain" description="7TM-DISM receptor extracellular" evidence="5">
    <location>
        <begin position="188"/>
        <end position="388"/>
    </location>
</feature>
<feature type="transmembrane region" description="Helical" evidence="3">
    <location>
        <begin position="337"/>
        <end position="358"/>
    </location>
</feature>
<evidence type="ECO:0000313" key="8">
    <source>
        <dbReference type="Proteomes" id="UP000585050"/>
    </source>
</evidence>
<dbReference type="Pfam" id="PF07228">
    <property type="entry name" value="SpoIIE"/>
    <property type="match status" value="1"/>
</dbReference>
<sequence>MRILISFIFLGIIIPYTTFGDYAEDILTLSEKKSSVNAAKNIFFYIDQDNSLQFDQISSPAFNKFTPWNSTDNLSFEYGTGSYWAKVDIQNKDDQYREWLVEVAYAPLDELEFYLVKNEKLVDHHLTGDHVNYSERPIDHHNYLFPVALENLESATIYFRVKTNGIVKLPVNLYQPWKYAEVNSKYEVTYGILLGILAMLCILSVVTFLPTRDWSYLIFPLPLVAKIMFTFSLTGHTFQYLFPTSPVMANMITPLSIALWMLGESMFNLYFLKTRKLSKAAFYLNIFGFTLSIATIITSVFLSYYAAIKLVTVTAIPFSISALTLGIIAYNKGQRIARYYISAWSVYIFGLMIFVGFATGHLPDTFFTQHALEFGDLFMAPLLFTALSKKYAVYREQKNEAIKQMLDMEAKAKETLEAKVVERTLELQEATTELEEKTEELETQANQLEIKNEEVTSQAEELQSMNDQMLETNTELEQINEEIAAQRDMMEIKNKKLEVVTKSLQDSINYAQRIQKTILPQNKDFDTLFEDHFIMYRPKHTISGDFYWVTENTKEDKVVLIAADCTGHGVPGALMSVLGGGYLDKIINLKKITSPARILIEMHQNIQSLTSQEDALMNDGMDMGVLVWDRKEKKVTFAGTHTPLVFVQNNKLFSIKGDRFNLGSNHKKIQIKEHSIPLTEESSFYLFSDGFQDQFGGDHNKKISIKRLKELILMLSQKPMKVQHDAFIKFFESWKDKNNEKQIDDVLLMGVKIKA</sequence>
<comment type="caution">
    <text evidence="7">The sequence shown here is derived from an EMBL/GenBank/DDBJ whole genome shotgun (WGS) entry which is preliminary data.</text>
</comment>
<evidence type="ECO:0000259" key="6">
    <source>
        <dbReference type="Pfam" id="PF07696"/>
    </source>
</evidence>
<keyword evidence="2" id="KW-0175">Coiled coil</keyword>
<dbReference type="Pfam" id="PF07695">
    <property type="entry name" value="7TMR-DISM_7TM"/>
    <property type="match status" value="1"/>
</dbReference>
<proteinExistence type="predicted"/>
<dbReference type="EMBL" id="JABAIL010000004">
    <property type="protein sequence ID" value="NLR92693.1"/>
    <property type="molecule type" value="Genomic_DNA"/>
</dbReference>
<dbReference type="InterPro" id="IPR052016">
    <property type="entry name" value="Bact_Sigma-Reg"/>
</dbReference>
<keyword evidence="8" id="KW-1185">Reference proteome</keyword>
<dbReference type="PANTHER" id="PTHR43156">
    <property type="entry name" value="STAGE II SPORULATION PROTEIN E-RELATED"/>
    <property type="match status" value="1"/>
</dbReference>
<evidence type="ECO:0000259" key="4">
    <source>
        <dbReference type="Pfam" id="PF07228"/>
    </source>
</evidence>
<dbReference type="Proteomes" id="UP000585050">
    <property type="component" value="Unassembled WGS sequence"/>
</dbReference>
<dbReference type="RefSeq" id="WP_168883397.1">
    <property type="nucleotide sequence ID" value="NZ_JABAIL010000004.1"/>
</dbReference>
<evidence type="ECO:0000259" key="5">
    <source>
        <dbReference type="Pfam" id="PF07695"/>
    </source>
</evidence>
<dbReference type="InterPro" id="IPR036457">
    <property type="entry name" value="PPM-type-like_dom_sf"/>
</dbReference>
<keyword evidence="3" id="KW-0472">Membrane</keyword>
<feature type="transmembrane region" description="Helical" evidence="3">
    <location>
        <begin position="188"/>
        <end position="209"/>
    </location>
</feature>
<dbReference type="GO" id="GO:0016791">
    <property type="term" value="F:phosphatase activity"/>
    <property type="evidence" value="ECO:0007669"/>
    <property type="project" value="TreeGrafter"/>
</dbReference>
<dbReference type="InterPro" id="IPR011623">
    <property type="entry name" value="7TMR_DISM_rcpt_extracell_dom1"/>
</dbReference>
<feature type="domain" description="7TM-DISM receptor extracellular" evidence="6">
    <location>
        <begin position="40"/>
        <end position="175"/>
    </location>
</feature>
<gene>
    <name evidence="7" type="ORF">HGP29_15850</name>
</gene>
<dbReference type="InterPro" id="IPR001932">
    <property type="entry name" value="PPM-type_phosphatase-like_dom"/>
</dbReference>
<keyword evidence="3" id="KW-0812">Transmembrane</keyword>
<evidence type="ECO:0000256" key="3">
    <source>
        <dbReference type="SAM" id="Phobius"/>
    </source>
</evidence>
<dbReference type="PANTHER" id="PTHR43156:SF9">
    <property type="entry name" value="HAMP DOMAIN-CONTAINING PROTEIN"/>
    <property type="match status" value="1"/>
</dbReference>
<keyword evidence="3" id="KW-1133">Transmembrane helix</keyword>
<feature type="transmembrane region" description="Helical" evidence="3">
    <location>
        <begin position="216"/>
        <end position="235"/>
    </location>
</feature>
<evidence type="ECO:0000256" key="1">
    <source>
        <dbReference type="ARBA" id="ARBA00022801"/>
    </source>
</evidence>
<reference evidence="7 8" key="1">
    <citation type="submission" date="2020-04" db="EMBL/GenBank/DDBJ databases">
        <title>Flammeovirga sp. SR4, a novel species isolated from seawater.</title>
        <authorList>
            <person name="Wang X."/>
        </authorList>
    </citation>
    <scope>NUCLEOTIDE SEQUENCE [LARGE SCALE GENOMIC DNA]</scope>
    <source>
        <strain evidence="7 8">SR4</strain>
    </source>
</reference>
<dbReference type="Gene3D" id="3.60.40.10">
    <property type="entry name" value="PPM-type phosphatase domain"/>
    <property type="match status" value="1"/>
</dbReference>
<evidence type="ECO:0000313" key="7">
    <source>
        <dbReference type="EMBL" id="NLR92693.1"/>
    </source>
</evidence>
<evidence type="ECO:0000256" key="2">
    <source>
        <dbReference type="SAM" id="Coils"/>
    </source>
</evidence>
<dbReference type="Pfam" id="PF07696">
    <property type="entry name" value="7TMR-DISMED2"/>
    <property type="match status" value="1"/>
</dbReference>
<accession>A0A7X8SM36</accession>
<feature type="transmembrane region" description="Helical" evidence="3">
    <location>
        <begin position="282"/>
        <end position="304"/>
    </location>
</feature>
<dbReference type="AlphaFoldDB" id="A0A7X8SM36"/>
<feature type="domain" description="PPM-type phosphatase" evidence="4">
    <location>
        <begin position="555"/>
        <end position="753"/>
    </location>
</feature>
<dbReference type="Gene3D" id="2.60.40.2380">
    <property type="match status" value="1"/>
</dbReference>
<feature type="transmembrane region" description="Helical" evidence="3">
    <location>
        <begin position="310"/>
        <end position="330"/>
    </location>
</feature>
<feature type="coiled-coil region" evidence="2">
    <location>
        <begin position="391"/>
        <end position="496"/>
    </location>
</feature>
<dbReference type="InterPro" id="IPR011622">
    <property type="entry name" value="7TMR_DISM_rcpt_extracell_dom2"/>
</dbReference>